<protein>
    <submittedName>
        <fullName evidence="1">Uncharacterized protein</fullName>
    </submittedName>
</protein>
<dbReference type="AlphaFoldDB" id="A0A0A9H545"/>
<sequence>MLMFRNHPHKLLYQPLTTETKEMTVQQVPVIVFKIFGHGSCYETSCLLFCCICVPVPFSCVHINVHIISCSYVLSMPLFGRMLTASYVMKLTHNFSVNLCLLVYD</sequence>
<reference evidence="1" key="2">
    <citation type="journal article" date="2015" name="Data Brief">
        <title>Shoot transcriptome of the giant reed, Arundo donax.</title>
        <authorList>
            <person name="Barrero R.A."/>
            <person name="Guerrero F.D."/>
            <person name="Moolhuijzen P."/>
            <person name="Goolsby J.A."/>
            <person name="Tidwell J."/>
            <person name="Bellgard S.E."/>
            <person name="Bellgard M.I."/>
        </authorList>
    </citation>
    <scope>NUCLEOTIDE SEQUENCE</scope>
    <source>
        <tissue evidence="1">Shoot tissue taken approximately 20 cm above the soil surface</tissue>
    </source>
</reference>
<accession>A0A0A9H545</accession>
<evidence type="ECO:0000313" key="1">
    <source>
        <dbReference type="EMBL" id="JAE29971.1"/>
    </source>
</evidence>
<proteinExistence type="predicted"/>
<name>A0A0A9H545_ARUDO</name>
<organism evidence="1">
    <name type="scientific">Arundo donax</name>
    <name type="common">Giant reed</name>
    <name type="synonym">Donax arundinaceus</name>
    <dbReference type="NCBI Taxonomy" id="35708"/>
    <lineage>
        <taxon>Eukaryota</taxon>
        <taxon>Viridiplantae</taxon>
        <taxon>Streptophyta</taxon>
        <taxon>Embryophyta</taxon>
        <taxon>Tracheophyta</taxon>
        <taxon>Spermatophyta</taxon>
        <taxon>Magnoliopsida</taxon>
        <taxon>Liliopsida</taxon>
        <taxon>Poales</taxon>
        <taxon>Poaceae</taxon>
        <taxon>PACMAD clade</taxon>
        <taxon>Arundinoideae</taxon>
        <taxon>Arundineae</taxon>
        <taxon>Arundo</taxon>
    </lineage>
</organism>
<dbReference type="EMBL" id="GBRH01167925">
    <property type="protein sequence ID" value="JAE29971.1"/>
    <property type="molecule type" value="Transcribed_RNA"/>
</dbReference>
<reference evidence="1" key="1">
    <citation type="submission" date="2014-09" db="EMBL/GenBank/DDBJ databases">
        <authorList>
            <person name="Magalhaes I.L.F."/>
            <person name="Oliveira U."/>
            <person name="Santos F.R."/>
            <person name="Vidigal T.H.D.A."/>
            <person name="Brescovit A.D."/>
            <person name="Santos A.J."/>
        </authorList>
    </citation>
    <scope>NUCLEOTIDE SEQUENCE</scope>
    <source>
        <tissue evidence="1">Shoot tissue taken approximately 20 cm above the soil surface</tissue>
    </source>
</reference>